<dbReference type="InterPro" id="IPR020846">
    <property type="entry name" value="MFS_dom"/>
</dbReference>
<feature type="transmembrane region" description="Helical" evidence="7">
    <location>
        <begin position="337"/>
        <end position="358"/>
    </location>
</feature>
<keyword evidence="5 7" id="KW-1133">Transmembrane helix</keyword>
<keyword evidence="3" id="KW-1003">Cell membrane</keyword>
<dbReference type="SUPFAM" id="SSF103473">
    <property type="entry name" value="MFS general substrate transporter"/>
    <property type="match status" value="1"/>
</dbReference>
<dbReference type="RefSeq" id="WP_252426733.1">
    <property type="nucleotide sequence ID" value="NZ_JAMWMR010000021.1"/>
</dbReference>
<dbReference type="PANTHER" id="PTHR23517:SF2">
    <property type="entry name" value="MULTIDRUG RESISTANCE PROTEIN MDTH"/>
    <property type="match status" value="1"/>
</dbReference>
<feature type="domain" description="Major facilitator superfamily (MFS) profile" evidence="8">
    <location>
        <begin position="1"/>
        <end position="394"/>
    </location>
</feature>
<evidence type="ECO:0000256" key="7">
    <source>
        <dbReference type="SAM" id="Phobius"/>
    </source>
</evidence>
<evidence type="ECO:0000256" key="2">
    <source>
        <dbReference type="ARBA" id="ARBA00022448"/>
    </source>
</evidence>
<dbReference type="PROSITE" id="PS50850">
    <property type="entry name" value="MFS"/>
    <property type="match status" value="1"/>
</dbReference>
<gene>
    <name evidence="9" type="ORF">NGF19_21660</name>
</gene>
<keyword evidence="2" id="KW-0813">Transport</keyword>
<feature type="transmembrane region" description="Helical" evidence="7">
    <location>
        <begin position="136"/>
        <end position="158"/>
    </location>
</feature>
<feature type="transmembrane region" description="Helical" evidence="7">
    <location>
        <begin position="282"/>
        <end position="300"/>
    </location>
</feature>
<evidence type="ECO:0000256" key="4">
    <source>
        <dbReference type="ARBA" id="ARBA00022692"/>
    </source>
</evidence>
<dbReference type="InterPro" id="IPR036259">
    <property type="entry name" value="MFS_trans_sf"/>
</dbReference>
<name>A0ABT0ZIC8_9ACTN</name>
<organism evidence="9 10">
    <name type="scientific">Streptomyces macrolidinus</name>
    <dbReference type="NCBI Taxonomy" id="2952607"/>
    <lineage>
        <taxon>Bacteria</taxon>
        <taxon>Bacillati</taxon>
        <taxon>Actinomycetota</taxon>
        <taxon>Actinomycetes</taxon>
        <taxon>Kitasatosporales</taxon>
        <taxon>Streptomycetaceae</taxon>
        <taxon>Streptomyces</taxon>
    </lineage>
</organism>
<comment type="caution">
    <text evidence="9">The sequence shown here is derived from an EMBL/GenBank/DDBJ whole genome shotgun (WGS) entry which is preliminary data.</text>
</comment>
<dbReference type="PANTHER" id="PTHR23517">
    <property type="entry name" value="RESISTANCE PROTEIN MDTM, PUTATIVE-RELATED-RELATED"/>
    <property type="match status" value="1"/>
</dbReference>
<sequence length="398" mass="41630">MKTWRRTSSDGRALLLAVLVTGLTTFMFLPLLAIHFTAEGLPAGRVGFLVGLLAFCSQGFSLVCGLIVDRLGPRAVLISGFALRIVGYLLLALGDGGRLVPLVTGIAAIGVGGSLLGLTIKTLLVREDSVEPREMLALRSTFVNVGVVAGPALGAAVYPLGFSYILAACVLSHLLLGLRLTLRPAANDRPAQRTSPATATDAPSAAATPQWARWRWVPLCLLGVAFWAIYSQLNVLMPITAKELTGSTGASSVVFTLNGVLCVLLQYTLLHHVFGKATTRTLLAVGFVAFACAYAVFIPLAGWSSLFAFVLPVTVAEMLIAPSLDEQAVKVSSARRTGLALGTMSAAGAVGSLLGSSLGGYLLQTLHGDTGLWLVLVVFSLVAAATCFLLPKVHPQHA</sequence>
<protein>
    <submittedName>
        <fullName evidence="9">MFS transporter</fullName>
    </submittedName>
</protein>
<keyword evidence="6 7" id="KW-0472">Membrane</keyword>
<feature type="transmembrane region" description="Helical" evidence="7">
    <location>
        <begin position="214"/>
        <end position="230"/>
    </location>
</feature>
<evidence type="ECO:0000259" key="8">
    <source>
        <dbReference type="PROSITE" id="PS50850"/>
    </source>
</evidence>
<dbReference type="Pfam" id="PF07690">
    <property type="entry name" value="MFS_1"/>
    <property type="match status" value="1"/>
</dbReference>
<feature type="transmembrane region" description="Helical" evidence="7">
    <location>
        <begin position="164"/>
        <end position="182"/>
    </location>
</feature>
<comment type="subcellular location">
    <subcellularLocation>
        <location evidence="1">Cell membrane</location>
        <topology evidence="1">Multi-pass membrane protein</topology>
    </subcellularLocation>
</comment>
<dbReference type="EMBL" id="JAMWMR010000021">
    <property type="protein sequence ID" value="MCN9243357.1"/>
    <property type="molecule type" value="Genomic_DNA"/>
</dbReference>
<dbReference type="Gene3D" id="1.20.1250.20">
    <property type="entry name" value="MFS general substrate transporter like domains"/>
    <property type="match status" value="1"/>
</dbReference>
<evidence type="ECO:0000256" key="5">
    <source>
        <dbReference type="ARBA" id="ARBA00022989"/>
    </source>
</evidence>
<evidence type="ECO:0000313" key="9">
    <source>
        <dbReference type="EMBL" id="MCN9243357.1"/>
    </source>
</evidence>
<evidence type="ECO:0000256" key="6">
    <source>
        <dbReference type="ARBA" id="ARBA00023136"/>
    </source>
</evidence>
<dbReference type="InterPro" id="IPR050171">
    <property type="entry name" value="MFS_Transporters"/>
</dbReference>
<feature type="transmembrane region" description="Helical" evidence="7">
    <location>
        <begin position="370"/>
        <end position="390"/>
    </location>
</feature>
<feature type="transmembrane region" description="Helical" evidence="7">
    <location>
        <begin position="250"/>
        <end position="270"/>
    </location>
</feature>
<evidence type="ECO:0000256" key="3">
    <source>
        <dbReference type="ARBA" id="ARBA00022475"/>
    </source>
</evidence>
<feature type="transmembrane region" description="Helical" evidence="7">
    <location>
        <begin position="46"/>
        <end position="68"/>
    </location>
</feature>
<feature type="transmembrane region" description="Helical" evidence="7">
    <location>
        <begin position="75"/>
        <end position="93"/>
    </location>
</feature>
<proteinExistence type="predicted"/>
<feature type="transmembrane region" description="Helical" evidence="7">
    <location>
        <begin position="99"/>
        <end position="124"/>
    </location>
</feature>
<evidence type="ECO:0000313" key="10">
    <source>
        <dbReference type="Proteomes" id="UP001523219"/>
    </source>
</evidence>
<reference evidence="9 10" key="1">
    <citation type="submission" date="2022-05" db="EMBL/GenBank/DDBJ databases">
        <title>Streptomyces sp. nov. RY43-2 isolated from soil of a peat swamp forest.</title>
        <authorList>
            <person name="Kanchanasin P."/>
            <person name="Tanasupawat S."/>
            <person name="Phongsopitanun W."/>
        </authorList>
    </citation>
    <scope>NUCLEOTIDE SEQUENCE [LARGE SCALE GENOMIC DNA]</scope>
    <source>
        <strain evidence="9 10">RY43-2</strain>
    </source>
</reference>
<keyword evidence="10" id="KW-1185">Reference proteome</keyword>
<dbReference type="Proteomes" id="UP001523219">
    <property type="component" value="Unassembled WGS sequence"/>
</dbReference>
<keyword evidence="4 7" id="KW-0812">Transmembrane</keyword>
<feature type="transmembrane region" description="Helical" evidence="7">
    <location>
        <begin position="12"/>
        <end position="34"/>
    </location>
</feature>
<evidence type="ECO:0000256" key="1">
    <source>
        <dbReference type="ARBA" id="ARBA00004651"/>
    </source>
</evidence>
<dbReference type="InterPro" id="IPR011701">
    <property type="entry name" value="MFS"/>
</dbReference>
<accession>A0ABT0ZIC8</accession>